<protein>
    <submittedName>
        <fullName evidence="3">Uncharacterized protein</fullName>
    </submittedName>
</protein>
<feature type="region of interest" description="Disordered" evidence="1">
    <location>
        <begin position="31"/>
        <end position="55"/>
    </location>
</feature>
<proteinExistence type="predicted"/>
<dbReference type="EMBL" id="CAKOGP040001781">
    <property type="protein sequence ID" value="CAJ1951346.1"/>
    <property type="molecule type" value="Genomic_DNA"/>
</dbReference>
<organism evidence="3 4">
    <name type="scientific">Cylindrotheca closterium</name>
    <dbReference type="NCBI Taxonomy" id="2856"/>
    <lineage>
        <taxon>Eukaryota</taxon>
        <taxon>Sar</taxon>
        <taxon>Stramenopiles</taxon>
        <taxon>Ochrophyta</taxon>
        <taxon>Bacillariophyta</taxon>
        <taxon>Bacillariophyceae</taxon>
        <taxon>Bacillariophycidae</taxon>
        <taxon>Bacillariales</taxon>
        <taxon>Bacillariaceae</taxon>
        <taxon>Cylindrotheca</taxon>
    </lineage>
</organism>
<name>A0AAD2JHF7_9STRA</name>
<reference evidence="3" key="1">
    <citation type="submission" date="2023-08" db="EMBL/GenBank/DDBJ databases">
        <authorList>
            <person name="Audoor S."/>
            <person name="Bilcke G."/>
        </authorList>
    </citation>
    <scope>NUCLEOTIDE SEQUENCE</scope>
</reference>
<gene>
    <name evidence="3" type="ORF">CYCCA115_LOCUS13028</name>
</gene>
<evidence type="ECO:0000256" key="2">
    <source>
        <dbReference type="SAM" id="Phobius"/>
    </source>
</evidence>
<keyword evidence="2" id="KW-0472">Membrane</keyword>
<accession>A0AAD2JHF7</accession>
<evidence type="ECO:0000256" key="1">
    <source>
        <dbReference type="SAM" id="MobiDB-lite"/>
    </source>
</evidence>
<keyword evidence="4" id="KW-1185">Reference proteome</keyword>
<evidence type="ECO:0000313" key="4">
    <source>
        <dbReference type="Proteomes" id="UP001295423"/>
    </source>
</evidence>
<keyword evidence="2" id="KW-0812">Transmembrane</keyword>
<dbReference type="AlphaFoldDB" id="A0AAD2JHF7"/>
<sequence length="365" mass="40415">MHILKRHHPKTSSSRKGKKTLLRRVFSSEKKLSQSSLKNLKSLVGDNDDGKGSIGVSASKLSQAISSNSLPGLAEADSFESIWTTRSDSSIEEATEIHEESAAAKEVVYSGVESSPSFEQELSLVLQETIEKLPELEANVPEFNVDQEEKGLEIECSDPVKGEDLPTPPSSTNAVFSGDFCDFSFASESTVESANESAAALLPKTVEKSRSQDIFRSKEPSVQSPIRNSEKIDDDLLQVRFTPSFEGIEMTQSFEQLQTIKEEPSWYTPSLSFEMDGTAIRMNTRSSMLRGWKMMVRPFIATAMIVFLLAVAYDNRFALDKVGSRLNELVTPVLGDLLVQHATDGPVVKRTFYNNHHTVVGVWLK</sequence>
<keyword evidence="2" id="KW-1133">Transmembrane helix</keyword>
<feature type="transmembrane region" description="Helical" evidence="2">
    <location>
        <begin position="295"/>
        <end position="313"/>
    </location>
</feature>
<feature type="region of interest" description="Disordered" evidence="1">
    <location>
        <begin position="1"/>
        <end position="20"/>
    </location>
</feature>
<comment type="caution">
    <text evidence="3">The sequence shown here is derived from an EMBL/GenBank/DDBJ whole genome shotgun (WGS) entry which is preliminary data.</text>
</comment>
<dbReference type="Proteomes" id="UP001295423">
    <property type="component" value="Unassembled WGS sequence"/>
</dbReference>
<feature type="compositionally biased region" description="Low complexity" evidence="1">
    <location>
        <begin position="33"/>
        <end position="43"/>
    </location>
</feature>
<evidence type="ECO:0000313" key="3">
    <source>
        <dbReference type="EMBL" id="CAJ1951346.1"/>
    </source>
</evidence>